<organism evidence="1 2">
    <name type="scientific">Bombella mellum</name>
    <dbReference type="NCBI Taxonomy" id="2039288"/>
    <lineage>
        <taxon>Bacteria</taxon>
        <taxon>Pseudomonadati</taxon>
        <taxon>Pseudomonadota</taxon>
        <taxon>Alphaproteobacteria</taxon>
        <taxon>Acetobacterales</taxon>
        <taxon>Acetobacteraceae</taxon>
        <taxon>Bombella</taxon>
    </lineage>
</organism>
<comment type="caution">
    <text evidence="1">The sequence shown here is derived from an EMBL/GenBank/DDBJ whole genome shotgun (WGS) entry which is preliminary data.</text>
</comment>
<evidence type="ECO:0000313" key="2">
    <source>
        <dbReference type="Proteomes" id="UP000765338"/>
    </source>
</evidence>
<evidence type="ECO:0000313" key="1">
    <source>
        <dbReference type="EMBL" id="MBA5727801.1"/>
    </source>
</evidence>
<dbReference type="EMBL" id="PDLY01000004">
    <property type="protein sequence ID" value="MBA5727801.1"/>
    <property type="molecule type" value="Genomic_DNA"/>
</dbReference>
<sequence>MRELSVAELDVVAGGGFLSNLFGGSTTSRAQTPGVGQTSSGFLDSVLGGIAGAAIGANSGMIIGGMHGGDGGGVLGIGSIGQAVGLIVPTIMGAINGGILGAIYGFSNGQPWINQLIQGTANGTIGQGPNAAAVRV</sequence>
<name>A0ABR5ZTZ3_9PROT</name>
<protein>
    <submittedName>
        <fullName evidence="1">Uncharacterized protein</fullName>
    </submittedName>
</protein>
<dbReference type="RefSeq" id="WP_182041356.1">
    <property type="nucleotide sequence ID" value="NZ_PDLY01000004.1"/>
</dbReference>
<gene>
    <name evidence="1" type="ORF">CPA56_07385</name>
</gene>
<dbReference type="Proteomes" id="UP000765338">
    <property type="component" value="Unassembled WGS sequence"/>
</dbReference>
<accession>A0ABR5ZTZ3</accession>
<proteinExistence type="predicted"/>
<reference evidence="1 2" key="1">
    <citation type="submission" date="2017-10" db="EMBL/GenBank/DDBJ databases">
        <authorList>
            <person name="Jakob F."/>
        </authorList>
    </citation>
    <scope>NUCLEOTIDE SEQUENCE [LARGE SCALE GENOMIC DNA]</scope>
    <source>
        <strain evidence="1 2">TMW 2.1889</strain>
    </source>
</reference>
<keyword evidence="2" id="KW-1185">Reference proteome</keyword>